<dbReference type="PIRSF" id="PIRSF003230">
    <property type="entry name" value="YbgC"/>
    <property type="match status" value="1"/>
</dbReference>
<dbReference type="STRING" id="888064.HMPREF9088_2075"/>
<dbReference type="PATRIC" id="fig|888064.11.peg.1401"/>
<dbReference type="eggNOG" id="COG0824">
    <property type="taxonomic scope" value="Bacteria"/>
</dbReference>
<dbReference type="EMBL" id="AEPV01000081">
    <property type="protein sequence ID" value="EFU73088.1"/>
    <property type="molecule type" value="Genomic_DNA"/>
</dbReference>
<comment type="caution">
    <text evidence="3">The sequence shown here is derived from an EMBL/GenBank/DDBJ whole genome shotgun (WGS) entry which is preliminary data.</text>
</comment>
<dbReference type="InterPro" id="IPR029069">
    <property type="entry name" value="HotDog_dom_sf"/>
</dbReference>
<organism evidence="3 4">
    <name type="scientific">Enterococcus italicus (strain DSM 15952 / CCUG 50447 / LMG 22039 / TP 1.5)</name>
    <dbReference type="NCBI Taxonomy" id="888064"/>
    <lineage>
        <taxon>Bacteria</taxon>
        <taxon>Bacillati</taxon>
        <taxon>Bacillota</taxon>
        <taxon>Bacilli</taxon>
        <taxon>Lactobacillales</taxon>
        <taxon>Enterococcaceae</taxon>
        <taxon>Enterococcus</taxon>
    </lineage>
</organism>
<name>E6LI85_ENTI1</name>
<protein>
    <submittedName>
        <fullName evidence="3">Acyl-CoA thioester hydrolase, YbgC/YbaW family</fullName>
    </submittedName>
</protein>
<keyword evidence="4" id="KW-1185">Reference proteome</keyword>
<proteinExistence type="inferred from homology"/>
<dbReference type="HOGENOM" id="CLU_101141_3_3_9"/>
<dbReference type="AlphaFoldDB" id="E6LI85"/>
<dbReference type="SUPFAM" id="SSF54637">
    <property type="entry name" value="Thioesterase/thiol ester dehydrase-isomerase"/>
    <property type="match status" value="1"/>
</dbReference>
<keyword evidence="2 3" id="KW-0378">Hydrolase</keyword>
<dbReference type="NCBIfam" id="TIGR00051">
    <property type="entry name" value="YbgC/FadM family acyl-CoA thioesterase"/>
    <property type="match status" value="1"/>
</dbReference>
<dbReference type="OrthoDB" id="9800856at2"/>
<dbReference type="Proteomes" id="UP000010296">
    <property type="component" value="Unassembled WGS sequence"/>
</dbReference>
<evidence type="ECO:0000313" key="3">
    <source>
        <dbReference type="EMBL" id="EFU73088.1"/>
    </source>
</evidence>
<dbReference type="Pfam" id="PF13279">
    <property type="entry name" value="4HBT_2"/>
    <property type="match status" value="1"/>
</dbReference>
<dbReference type="CDD" id="cd00586">
    <property type="entry name" value="4HBT"/>
    <property type="match status" value="1"/>
</dbReference>
<dbReference type="PANTHER" id="PTHR31793">
    <property type="entry name" value="4-HYDROXYBENZOYL-COA THIOESTERASE FAMILY MEMBER"/>
    <property type="match status" value="1"/>
</dbReference>
<dbReference type="InterPro" id="IPR050563">
    <property type="entry name" value="4-hydroxybenzoyl-CoA_TE"/>
</dbReference>
<dbReference type="GO" id="GO:0047617">
    <property type="term" value="F:fatty acyl-CoA hydrolase activity"/>
    <property type="evidence" value="ECO:0007669"/>
    <property type="project" value="TreeGrafter"/>
</dbReference>
<accession>E6LI85</accession>
<comment type="similarity">
    <text evidence="1">Belongs to the 4-hydroxybenzoyl-CoA thioesterase family.</text>
</comment>
<evidence type="ECO:0000256" key="1">
    <source>
        <dbReference type="ARBA" id="ARBA00005953"/>
    </source>
</evidence>
<gene>
    <name evidence="3" type="ORF">HMPREF9088_2075</name>
</gene>
<dbReference type="InterPro" id="IPR006684">
    <property type="entry name" value="YbgC/YbaW"/>
</dbReference>
<reference evidence="3 4" key="1">
    <citation type="submission" date="2010-12" db="EMBL/GenBank/DDBJ databases">
        <authorList>
            <person name="Muzny D."/>
            <person name="Qin X."/>
            <person name="Deng J."/>
            <person name="Jiang H."/>
            <person name="Liu Y."/>
            <person name="Qu J."/>
            <person name="Song X.-Z."/>
            <person name="Zhang L."/>
            <person name="Thornton R."/>
            <person name="Coyle M."/>
            <person name="Francisco L."/>
            <person name="Jackson L."/>
            <person name="Javaid M."/>
            <person name="Korchina V."/>
            <person name="Kovar C."/>
            <person name="Mata R."/>
            <person name="Mathew T."/>
            <person name="Ngo R."/>
            <person name="Nguyen L."/>
            <person name="Nguyen N."/>
            <person name="Okwuonu G."/>
            <person name="Ongeri F."/>
            <person name="Pham C."/>
            <person name="Simmons D."/>
            <person name="Wilczek-Boney K."/>
            <person name="Hale W."/>
            <person name="Jakkamsetti A."/>
            <person name="Pham P."/>
            <person name="Ruth R."/>
            <person name="San Lucas F."/>
            <person name="Warren J."/>
            <person name="Zhang J."/>
            <person name="Zhao Z."/>
            <person name="Zhou C."/>
            <person name="Zhu D."/>
            <person name="Lee S."/>
            <person name="Bess C."/>
            <person name="Blankenburg K."/>
            <person name="Forbes L."/>
            <person name="Fu Q."/>
            <person name="Gubbala S."/>
            <person name="Hirani K."/>
            <person name="Jayaseelan J.C."/>
            <person name="Lara F."/>
            <person name="Munidasa M."/>
            <person name="Palculict T."/>
            <person name="Patil S."/>
            <person name="Pu L.-L."/>
            <person name="Saada N."/>
            <person name="Tang L."/>
            <person name="Weissenberger G."/>
            <person name="Zhu Y."/>
            <person name="Hemphill L."/>
            <person name="Shang Y."/>
            <person name="Youmans B."/>
            <person name="Ayvaz T."/>
            <person name="Ross M."/>
            <person name="Santibanez J."/>
            <person name="Aqrawi P."/>
            <person name="Gross S."/>
            <person name="Joshi V."/>
            <person name="Fowler G."/>
            <person name="Nazareth L."/>
            <person name="Reid J."/>
            <person name="Worley K."/>
            <person name="Petrosino J."/>
            <person name="Highlander S."/>
            <person name="Gibbs R."/>
        </authorList>
    </citation>
    <scope>NUCLEOTIDE SEQUENCE [LARGE SCALE GENOMIC DNA]</scope>
    <source>
        <strain evidence="4">DSM 15952 / CCUG 50447 / LMG 22039 / TP 1.5</strain>
    </source>
</reference>
<dbReference type="RefSeq" id="WP_007209086.1">
    <property type="nucleotide sequence ID" value="NZ_GL622241.1"/>
</dbReference>
<dbReference type="Gene3D" id="3.10.129.10">
    <property type="entry name" value="Hotdog Thioesterase"/>
    <property type="match status" value="1"/>
</dbReference>
<evidence type="ECO:0000313" key="4">
    <source>
        <dbReference type="Proteomes" id="UP000010296"/>
    </source>
</evidence>
<dbReference type="PANTHER" id="PTHR31793:SF27">
    <property type="entry name" value="NOVEL THIOESTERASE SUPERFAMILY DOMAIN AND SAPOSIN A-TYPE DOMAIN CONTAINING PROTEIN (0610012H03RIK)"/>
    <property type="match status" value="1"/>
</dbReference>
<evidence type="ECO:0000256" key="2">
    <source>
        <dbReference type="ARBA" id="ARBA00022801"/>
    </source>
</evidence>
<sequence length="142" mass="16828">MYPGYSREPHYYETDQMGIIHHSNYIRWFEEARVDLLEWLNLPYRTIEDAGIIIPVLAVTCTYKSMVHYGDLVKIHVFVDNYSGTRFDFRYELVNLTTNQVATIGTSSHCFLSSERQRLVSLKKSFPEFHKIFETYVMDQEN</sequence>